<name>A0A4R2JJP7_9PSEU</name>
<gene>
    <name evidence="3" type="ORF">EV192_109376</name>
</gene>
<protein>
    <submittedName>
        <fullName evidence="3">Pyridine nucleotide-disulfide oxidoreductase</fullName>
    </submittedName>
</protein>
<dbReference type="EMBL" id="SLWS01000009">
    <property type="protein sequence ID" value="TCO54395.1"/>
    <property type="molecule type" value="Genomic_DNA"/>
</dbReference>
<dbReference type="PRINTS" id="PR00411">
    <property type="entry name" value="PNDRDTASEI"/>
</dbReference>
<dbReference type="SUPFAM" id="SSF51905">
    <property type="entry name" value="FAD/NAD(P)-binding domain"/>
    <property type="match status" value="1"/>
</dbReference>
<reference evidence="3 4" key="1">
    <citation type="submission" date="2019-03" db="EMBL/GenBank/DDBJ databases">
        <title>Genomic Encyclopedia of Type Strains, Phase IV (KMG-IV): sequencing the most valuable type-strain genomes for metagenomic binning, comparative biology and taxonomic classification.</title>
        <authorList>
            <person name="Goeker M."/>
        </authorList>
    </citation>
    <scope>NUCLEOTIDE SEQUENCE [LARGE SCALE GENOMIC DNA]</scope>
    <source>
        <strain evidence="3 4">DSM 45934</strain>
    </source>
</reference>
<feature type="compositionally biased region" description="Basic and acidic residues" evidence="1">
    <location>
        <begin position="525"/>
        <end position="535"/>
    </location>
</feature>
<feature type="compositionally biased region" description="Gly residues" evidence="1">
    <location>
        <begin position="560"/>
        <end position="569"/>
    </location>
</feature>
<proteinExistence type="predicted"/>
<dbReference type="Proteomes" id="UP000295680">
    <property type="component" value="Unassembled WGS sequence"/>
</dbReference>
<keyword evidence="4" id="KW-1185">Reference proteome</keyword>
<comment type="caution">
    <text evidence="3">The sequence shown here is derived from an EMBL/GenBank/DDBJ whole genome shotgun (WGS) entry which is preliminary data.</text>
</comment>
<feature type="region of interest" description="Disordered" evidence="1">
    <location>
        <begin position="427"/>
        <end position="583"/>
    </location>
</feature>
<organism evidence="3 4">
    <name type="scientific">Actinocrispum wychmicini</name>
    <dbReference type="NCBI Taxonomy" id="1213861"/>
    <lineage>
        <taxon>Bacteria</taxon>
        <taxon>Bacillati</taxon>
        <taxon>Actinomycetota</taxon>
        <taxon>Actinomycetes</taxon>
        <taxon>Pseudonocardiales</taxon>
        <taxon>Pseudonocardiaceae</taxon>
        <taxon>Actinocrispum</taxon>
    </lineage>
</organism>
<dbReference type="Pfam" id="PF13450">
    <property type="entry name" value="NAD_binding_8"/>
    <property type="match status" value="1"/>
</dbReference>
<dbReference type="GO" id="GO:0016491">
    <property type="term" value="F:oxidoreductase activity"/>
    <property type="evidence" value="ECO:0007669"/>
    <property type="project" value="InterPro"/>
</dbReference>
<dbReference type="RefSeq" id="WP_279495056.1">
    <property type="nucleotide sequence ID" value="NZ_SLWS01000009.1"/>
</dbReference>
<feature type="domain" description="FAD/NAD(P)-binding" evidence="2">
    <location>
        <begin position="171"/>
        <end position="414"/>
    </location>
</feature>
<dbReference type="InterPro" id="IPR036188">
    <property type="entry name" value="FAD/NAD-bd_sf"/>
</dbReference>
<dbReference type="PANTHER" id="PTHR38663:SF1">
    <property type="entry name" value="L-ORNITHINE N(5)-MONOOXYGENASE"/>
    <property type="match status" value="1"/>
</dbReference>
<evidence type="ECO:0000259" key="2">
    <source>
        <dbReference type="Pfam" id="PF07992"/>
    </source>
</evidence>
<dbReference type="Pfam" id="PF07992">
    <property type="entry name" value="Pyr_redox_2"/>
    <property type="match status" value="1"/>
</dbReference>
<evidence type="ECO:0000313" key="4">
    <source>
        <dbReference type="Proteomes" id="UP000295680"/>
    </source>
</evidence>
<feature type="compositionally biased region" description="Basic and acidic residues" evidence="1">
    <location>
        <begin position="544"/>
        <end position="558"/>
    </location>
</feature>
<dbReference type="InterPro" id="IPR023753">
    <property type="entry name" value="FAD/NAD-binding_dom"/>
</dbReference>
<dbReference type="AlphaFoldDB" id="A0A4R2JJP7"/>
<accession>A0A4R2JJP7</accession>
<dbReference type="PANTHER" id="PTHR38663">
    <property type="match status" value="1"/>
</dbReference>
<dbReference type="Gene3D" id="3.50.50.60">
    <property type="entry name" value="FAD/NAD(P)-binding domain"/>
    <property type="match status" value="2"/>
</dbReference>
<sequence>MPTTFVPEPRLLESVRGRHWPLFPGHGPTGRPPARADVVIVGAGPAGLAVACALWHLGVPDVVLLDRVGRPGGRFLDRIDRLDQRVLRSPYEHHPGVEGFRDCELLDFARLNWARLTAVERREVRMSQAGHRSVVPVDVFDAYCRHIAATHQVDSKTWRALVREVLPDDRGVTVRGDGFDIRADFVVLCLGEERAEAPESWWGGGEPPAGVSYWDSPADPVLARGDGRIAVVGAGLTSAHLIGSALAAGHRVDWVFRESAERFQCADVNSKFFRPEGRARFGGGDQEHRQALMRTHRRASIMFEFRPMLQRAEASGQLVVHRGRQIHEVDPTIRLSDGTSLECDHVLLALGTTVSTGRGLLPTDLVGDDNGWPDLDERMLSYRHAPRVLAVGAATAMVLGPAGRNIDGHRVATARVAVTVATGLREGIAPGLDGRTGSSGRAVPDGDAQRDGHIGSAGSAEQAGDGERAGRAERDGHVGPDGRADRDSDVGRDGHVGPDGRADRDGDAERVGHRGSDEGAGLPGRAERVGHRGSDEGAGLPGRAGRDGHVGLDGRSGSDGHLGSGGHAGSDGSSVGARAVVRG</sequence>
<evidence type="ECO:0000256" key="1">
    <source>
        <dbReference type="SAM" id="MobiDB-lite"/>
    </source>
</evidence>
<evidence type="ECO:0000313" key="3">
    <source>
        <dbReference type="EMBL" id="TCO54395.1"/>
    </source>
</evidence>
<feature type="compositionally biased region" description="Basic and acidic residues" evidence="1">
    <location>
        <begin position="465"/>
        <end position="517"/>
    </location>
</feature>